<evidence type="ECO:0000313" key="3">
    <source>
        <dbReference type="Proteomes" id="UP000537260"/>
    </source>
</evidence>
<name>A0A7Z0EC69_9MICO</name>
<dbReference type="RefSeq" id="WP_179577254.1">
    <property type="nucleotide sequence ID" value="NZ_JACCFM010000001.1"/>
</dbReference>
<sequence>MGLLDDAKEKIDATGKKIGDVVDDAKDKVEELKAEGKVKKAEAERDATYAKHDLKDTLD</sequence>
<dbReference type="EMBL" id="JACCFM010000001">
    <property type="protein sequence ID" value="NYJ18329.1"/>
    <property type="molecule type" value="Genomic_DNA"/>
</dbReference>
<keyword evidence="3" id="KW-1185">Reference proteome</keyword>
<accession>A0A7Z0EC69</accession>
<comment type="caution">
    <text evidence="2">The sequence shown here is derived from an EMBL/GenBank/DDBJ whole genome shotgun (WGS) entry which is preliminary data.</text>
</comment>
<reference evidence="2 3" key="1">
    <citation type="submission" date="2020-07" db="EMBL/GenBank/DDBJ databases">
        <title>Sequencing the genomes of 1000 actinobacteria strains.</title>
        <authorList>
            <person name="Klenk H.-P."/>
        </authorList>
    </citation>
    <scope>NUCLEOTIDE SEQUENCE [LARGE SCALE GENOMIC DNA]</scope>
    <source>
        <strain evidence="2 3">LI1</strain>
    </source>
</reference>
<feature type="region of interest" description="Disordered" evidence="1">
    <location>
        <begin position="34"/>
        <end position="59"/>
    </location>
</feature>
<dbReference type="Proteomes" id="UP000537260">
    <property type="component" value="Unassembled WGS sequence"/>
</dbReference>
<dbReference type="AlphaFoldDB" id="A0A7Z0EC69"/>
<proteinExistence type="predicted"/>
<protein>
    <submittedName>
        <fullName evidence="2">Uncharacterized protein</fullName>
    </submittedName>
</protein>
<evidence type="ECO:0000256" key="1">
    <source>
        <dbReference type="SAM" id="MobiDB-lite"/>
    </source>
</evidence>
<organism evidence="2 3">
    <name type="scientific">Glaciibacter psychrotolerans</name>
    <dbReference type="NCBI Taxonomy" id="670054"/>
    <lineage>
        <taxon>Bacteria</taxon>
        <taxon>Bacillati</taxon>
        <taxon>Actinomycetota</taxon>
        <taxon>Actinomycetes</taxon>
        <taxon>Micrococcales</taxon>
        <taxon>Microbacteriaceae</taxon>
        <taxon>Glaciibacter</taxon>
    </lineage>
</organism>
<gene>
    <name evidence="2" type="ORF">HNR05_000120</name>
</gene>
<evidence type="ECO:0000313" key="2">
    <source>
        <dbReference type="EMBL" id="NYJ18329.1"/>
    </source>
</evidence>